<evidence type="ECO:0000313" key="3">
    <source>
        <dbReference type="EMBL" id="KAJ2902455.1"/>
    </source>
</evidence>
<feature type="region of interest" description="Disordered" evidence="1">
    <location>
        <begin position="280"/>
        <end position="310"/>
    </location>
</feature>
<feature type="compositionally biased region" description="Low complexity" evidence="1">
    <location>
        <begin position="286"/>
        <end position="296"/>
    </location>
</feature>
<gene>
    <name evidence="3" type="ORF">MKZ38_000584</name>
</gene>
<keyword evidence="4" id="KW-1185">Reference proteome</keyword>
<dbReference type="AlphaFoldDB" id="A0AAD5RSF8"/>
<dbReference type="EMBL" id="JAKWBI020000112">
    <property type="protein sequence ID" value="KAJ2902455.1"/>
    <property type="molecule type" value="Genomic_DNA"/>
</dbReference>
<name>A0AAD5RSF8_9PEZI</name>
<feature type="region of interest" description="Disordered" evidence="1">
    <location>
        <begin position="239"/>
        <end position="267"/>
    </location>
</feature>
<accession>A0AAD5RSF8</accession>
<keyword evidence="2" id="KW-0732">Signal</keyword>
<organism evidence="3 4">
    <name type="scientific">Zalerion maritima</name>
    <dbReference type="NCBI Taxonomy" id="339359"/>
    <lineage>
        <taxon>Eukaryota</taxon>
        <taxon>Fungi</taxon>
        <taxon>Dikarya</taxon>
        <taxon>Ascomycota</taxon>
        <taxon>Pezizomycotina</taxon>
        <taxon>Sordariomycetes</taxon>
        <taxon>Lulworthiomycetidae</taxon>
        <taxon>Lulworthiales</taxon>
        <taxon>Lulworthiaceae</taxon>
        <taxon>Zalerion</taxon>
    </lineage>
</organism>
<feature type="chain" id="PRO_5042069909" evidence="2">
    <location>
        <begin position="23"/>
        <end position="727"/>
    </location>
</feature>
<dbReference type="Proteomes" id="UP001201980">
    <property type="component" value="Unassembled WGS sequence"/>
</dbReference>
<proteinExistence type="predicted"/>
<feature type="region of interest" description="Disordered" evidence="1">
    <location>
        <begin position="648"/>
        <end position="711"/>
    </location>
</feature>
<feature type="signal peptide" evidence="2">
    <location>
        <begin position="1"/>
        <end position="22"/>
    </location>
</feature>
<dbReference type="PANTHER" id="PTHR35204">
    <property type="entry name" value="YALI0A21131P"/>
    <property type="match status" value="1"/>
</dbReference>
<evidence type="ECO:0000313" key="4">
    <source>
        <dbReference type="Proteomes" id="UP001201980"/>
    </source>
</evidence>
<comment type="caution">
    <text evidence="3">The sequence shown here is derived from an EMBL/GenBank/DDBJ whole genome shotgun (WGS) entry which is preliminary data.</text>
</comment>
<protein>
    <submittedName>
        <fullName evidence="3">Uncharacterized protein</fullName>
    </submittedName>
</protein>
<dbReference type="PANTHER" id="PTHR35204:SF1">
    <property type="entry name" value="ENTEROTOXIN"/>
    <property type="match status" value="1"/>
</dbReference>
<evidence type="ECO:0000256" key="1">
    <source>
        <dbReference type="SAM" id="MobiDB-lite"/>
    </source>
</evidence>
<evidence type="ECO:0000256" key="2">
    <source>
        <dbReference type="SAM" id="SignalP"/>
    </source>
</evidence>
<sequence length="727" mass="81129">MRLLANTTLVALLSTAVRESAAEQQIPLNIPNTNANESPSSTPRFQPTLNFTSPSPHLFSSISTLLQQAPNTIFPSGYSLAPVLIPPYTLFYHGRRDPLPSPPSPEWLSFDIEMAYGIMGSSRSSFMLTFQTTRPVSLLYFDGMSAALMGLGGQMDSQMLALFGNVTGPPWGENDGRGGFGGLWQEYLRAHGLCDWLEESGLRGKGWGVEGVVRMNAGFEVIWCDFSSGSLRVVDHRNVTAPTMPEGPGEGGGDGGGDGNDARGEEEHDWDVQTALEYSLPPLPEQPTTTSESTDPTDPPRPPNWERDGSLEPFRTAQAWGWFLSATYHYGSMRSSTGMGETRAKVQSCGVISWYSPRLDGENASLSRAIEEKKRLNLTTDGIWKGSGSADDNMAEQLKELGRRRRFHQLEFATEGEAMYLRHRSETALRELLNGGEKCSGVDWVLMMREIVQRTVQQVKVLESHLDKFPRHKANETMVKTWLHGLRAQSHMFLMPYFEYPLEYTPETWRTDSKLFNETYSRCRFRYTRLLAEDQGIVLSDEEKDLKGAVEDVYGSVCQVVLSVGFEAEGYWVGMFDKESQKQGGARSPAHTKEELLEISHIWGMKISELIAWLGWENEYIGCKEACAWDERCYIPMWPLIHWDGNRRRPGGPPRNGDGPPPDGGHDHGPPPPENLLLARSRENDAPRHGSPPGPPGRMPTRGSGWMDDTDLWEPKCVKASYIMGDA</sequence>
<dbReference type="InterPro" id="IPR038921">
    <property type="entry name" value="YOR389W-like"/>
</dbReference>
<feature type="compositionally biased region" description="Gly residues" evidence="1">
    <location>
        <begin position="248"/>
        <end position="259"/>
    </location>
</feature>
<reference evidence="3" key="1">
    <citation type="submission" date="2022-07" db="EMBL/GenBank/DDBJ databases">
        <title>Draft genome sequence of Zalerion maritima ATCC 34329, a (micro)plastics degrading marine fungus.</title>
        <authorList>
            <person name="Paco A."/>
            <person name="Goncalves M.F.M."/>
            <person name="Rocha-Santos T.A.P."/>
            <person name="Alves A."/>
        </authorList>
    </citation>
    <scope>NUCLEOTIDE SEQUENCE</scope>
    <source>
        <strain evidence="3">ATCC 34329</strain>
    </source>
</reference>